<reference evidence="1 2" key="1">
    <citation type="submission" date="2020-02" db="EMBL/GenBank/DDBJ databases">
        <title>Comparative genomics of the hypocrealean fungal genus Beauvera.</title>
        <authorList>
            <person name="Showalter D.N."/>
            <person name="Bushley K.E."/>
            <person name="Rehner S.A."/>
        </authorList>
    </citation>
    <scope>NUCLEOTIDE SEQUENCE [LARGE SCALE GENOMIC DNA]</scope>
    <source>
        <strain evidence="1 2">ARSEF4384</strain>
    </source>
</reference>
<dbReference type="AlphaFoldDB" id="A0AAW0RJ59"/>
<sequence>RATGDRDDAGIGGVELDWLAVGIDWLATGDCGDTDICGVELDWLATSDYDDTGFLGVELDWLATGDRDDAGIGGVELDWLASICVWTWTSAPSKSRAAAQSDLELLPIETLYNFAQTCKRIERALRKYLYQKQGERLLHWAASAGKRVPAQRAIQVWSDSIGTTNGIPMLETAIENGARFVVDRP</sequence>
<protein>
    <submittedName>
        <fullName evidence="1">Uncharacterized protein</fullName>
    </submittedName>
</protein>
<gene>
    <name evidence="1" type="ORF">G3M48_009668</name>
</gene>
<dbReference type="Proteomes" id="UP001397290">
    <property type="component" value="Unassembled WGS sequence"/>
</dbReference>
<feature type="non-terminal residue" evidence="1">
    <location>
        <position position="1"/>
    </location>
</feature>
<comment type="caution">
    <text evidence="1">The sequence shown here is derived from an EMBL/GenBank/DDBJ whole genome shotgun (WGS) entry which is preliminary data.</text>
</comment>
<keyword evidence="2" id="KW-1185">Reference proteome</keyword>
<evidence type="ECO:0000313" key="1">
    <source>
        <dbReference type="EMBL" id="KAK8141931.1"/>
    </source>
</evidence>
<dbReference type="EMBL" id="JAAHCF010000803">
    <property type="protein sequence ID" value="KAK8141931.1"/>
    <property type="molecule type" value="Genomic_DNA"/>
</dbReference>
<evidence type="ECO:0000313" key="2">
    <source>
        <dbReference type="Proteomes" id="UP001397290"/>
    </source>
</evidence>
<accession>A0AAW0RJ59</accession>
<name>A0AAW0RJ59_9HYPO</name>
<proteinExistence type="predicted"/>
<organism evidence="1 2">
    <name type="scientific">Beauveria asiatica</name>
    <dbReference type="NCBI Taxonomy" id="1069075"/>
    <lineage>
        <taxon>Eukaryota</taxon>
        <taxon>Fungi</taxon>
        <taxon>Dikarya</taxon>
        <taxon>Ascomycota</taxon>
        <taxon>Pezizomycotina</taxon>
        <taxon>Sordariomycetes</taxon>
        <taxon>Hypocreomycetidae</taxon>
        <taxon>Hypocreales</taxon>
        <taxon>Cordycipitaceae</taxon>
        <taxon>Beauveria</taxon>
    </lineage>
</organism>